<keyword evidence="3 6" id="KW-0349">Heme</keyword>
<dbReference type="Proteomes" id="UP001500888">
    <property type="component" value="Unassembled WGS sequence"/>
</dbReference>
<keyword evidence="6" id="KW-0561">Oxygen transport</keyword>
<reference evidence="8" key="1">
    <citation type="journal article" date="2019" name="Int. J. Syst. Evol. Microbiol.">
        <title>The Global Catalogue of Microorganisms (GCM) 10K type strain sequencing project: providing services to taxonomists for standard genome sequencing and annotation.</title>
        <authorList>
            <consortium name="The Broad Institute Genomics Platform"/>
            <consortium name="The Broad Institute Genome Sequencing Center for Infectious Disease"/>
            <person name="Wu L."/>
            <person name="Ma J."/>
        </authorList>
    </citation>
    <scope>NUCLEOTIDE SEQUENCE [LARGE SCALE GENOMIC DNA]</scope>
    <source>
        <strain evidence="8">JCM 16908</strain>
    </source>
</reference>
<evidence type="ECO:0000256" key="6">
    <source>
        <dbReference type="PIRNR" id="PIRNR002030"/>
    </source>
</evidence>
<dbReference type="InterPro" id="IPR012292">
    <property type="entry name" value="Globin/Proto"/>
</dbReference>
<evidence type="ECO:0000256" key="2">
    <source>
        <dbReference type="ARBA" id="ARBA00022448"/>
    </source>
</evidence>
<keyword evidence="2 6" id="KW-0813">Transport</keyword>
<dbReference type="RefSeq" id="WP_344934121.1">
    <property type="nucleotide sequence ID" value="NZ_BAAAZR010000001.1"/>
</dbReference>
<accession>A0ABP7HHS5</accession>
<keyword evidence="4 6" id="KW-0479">Metal-binding</keyword>
<dbReference type="SUPFAM" id="SSF46458">
    <property type="entry name" value="Globin-like"/>
    <property type="match status" value="1"/>
</dbReference>
<keyword evidence="5 6" id="KW-0408">Iron</keyword>
<evidence type="ECO:0000256" key="3">
    <source>
        <dbReference type="ARBA" id="ARBA00022617"/>
    </source>
</evidence>
<evidence type="ECO:0000256" key="5">
    <source>
        <dbReference type="ARBA" id="ARBA00023004"/>
    </source>
</evidence>
<name>A0ABP7HHS5_9ACTN</name>
<sequence length="122" mass="12580">MASIFDQIGGPSAVAAVVDEFYLRVVGDPLLKRYFADIDMAKLKAHQRSFVAAALGGPQAYQGRSMGEAHAGLGITSEEFDLVVGHLAGALAACGVPADTIGTIASTLVPLKSQIAQNQVPA</sequence>
<protein>
    <recommendedName>
        <fullName evidence="6">Group 1 truncated hemoglobin</fullName>
    </recommendedName>
</protein>
<dbReference type="EMBL" id="BAAAZR010000001">
    <property type="protein sequence ID" value="GAA3790820.1"/>
    <property type="molecule type" value="Genomic_DNA"/>
</dbReference>
<evidence type="ECO:0000313" key="8">
    <source>
        <dbReference type="Proteomes" id="UP001500888"/>
    </source>
</evidence>
<comment type="similarity">
    <text evidence="1 6">Belongs to the truncated hemoglobin family. Group I subfamily.</text>
</comment>
<dbReference type="PIRSF" id="PIRSF002030">
    <property type="entry name" value="Globin_Protozoa/Cyanobacteria"/>
    <property type="match status" value="1"/>
</dbReference>
<evidence type="ECO:0000256" key="4">
    <source>
        <dbReference type="ARBA" id="ARBA00022723"/>
    </source>
</evidence>
<dbReference type="InterPro" id="IPR016339">
    <property type="entry name" value="Hemoglobin_trunc_I"/>
</dbReference>
<keyword evidence="8" id="KW-1185">Reference proteome</keyword>
<organism evidence="7 8">
    <name type="scientific">Sphaerisporangium flaviroseum</name>
    <dbReference type="NCBI Taxonomy" id="509199"/>
    <lineage>
        <taxon>Bacteria</taxon>
        <taxon>Bacillati</taxon>
        <taxon>Actinomycetota</taxon>
        <taxon>Actinomycetes</taxon>
        <taxon>Streptosporangiales</taxon>
        <taxon>Streptosporangiaceae</taxon>
        <taxon>Sphaerisporangium</taxon>
    </lineage>
</organism>
<gene>
    <name evidence="7" type="primary">glbN</name>
    <name evidence="7" type="ORF">GCM10022226_07300</name>
</gene>
<dbReference type="InterPro" id="IPR009050">
    <property type="entry name" value="Globin-like_sf"/>
</dbReference>
<dbReference type="InterPro" id="IPR001486">
    <property type="entry name" value="Hemoglobin_trunc"/>
</dbReference>
<dbReference type="Pfam" id="PF01152">
    <property type="entry name" value="Bac_globin"/>
    <property type="match status" value="1"/>
</dbReference>
<evidence type="ECO:0000256" key="1">
    <source>
        <dbReference type="ARBA" id="ARBA00009660"/>
    </source>
</evidence>
<comment type="cofactor">
    <cofactor evidence="6">
        <name>heme</name>
        <dbReference type="ChEBI" id="CHEBI:30413"/>
    </cofactor>
</comment>
<comment type="caution">
    <text evidence="7">The sequence shown here is derived from an EMBL/GenBank/DDBJ whole genome shotgun (WGS) entry which is preliminary data.</text>
</comment>
<dbReference type="CDD" id="cd00454">
    <property type="entry name" value="TrHb1_N"/>
    <property type="match status" value="1"/>
</dbReference>
<evidence type="ECO:0000313" key="7">
    <source>
        <dbReference type="EMBL" id="GAA3790820.1"/>
    </source>
</evidence>
<dbReference type="Gene3D" id="1.10.490.10">
    <property type="entry name" value="Globins"/>
    <property type="match status" value="1"/>
</dbReference>
<proteinExistence type="inferred from homology"/>